<evidence type="ECO:0000256" key="1">
    <source>
        <dbReference type="SAM" id="SignalP"/>
    </source>
</evidence>
<gene>
    <name evidence="2" type="ORF">LZ496_01715</name>
</gene>
<evidence type="ECO:0008006" key="4">
    <source>
        <dbReference type="Google" id="ProtNLM"/>
    </source>
</evidence>
<proteinExistence type="predicted"/>
<feature type="signal peptide" evidence="1">
    <location>
        <begin position="1"/>
        <end position="21"/>
    </location>
</feature>
<feature type="chain" id="PRO_5047410673" description="Secreted protein" evidence="1">
    <location>
        <begin position="22"/>
        <end position="171"/>
    </location>
</feature>
<organism evidence="2 3">
    <name type="scientific">Sphingomonas caseinilyticus</name>
    <dbReference type="NCBI Taxonomy" id="2908205"/>
    <lineage>
        <taxon>Bacteria</taxon>
        <taxon>Pseudomonadati</taxon>
        <taxon>Pseudomonadota</taxon>
        <taxon>Alphaproteobacteria</taxon>
        <taxon>Sphingomonadales</taxon>
        <taxon>Sphingomonadaceae</taxon>
        <taxon>Sphingomonas</taxon>
    </lineage>
</organism>
<accession>A0ABT0RR73</accession>
<evidence type="ECO:0000313" key="2">
    <source>
        <dbReference type="EMBL" id="MCL6697504.1"/>
    </source>
</evidence>
<dbReference type="Proteomes" id="UP001203410">
    <property type="component" value="Unassembled WGS sequence"/>
</dbReference>
<name>A0ABT0RR73_9SPHN</name>
<dbReference type="RefSeq" id="WP_249902869.1">
    <property type="nucleotide sequence ID" value="NZ_JAMGBA010000001.1"/>
</dbReference>
<keyword evidence="3" id="KW-1185">Reference proteome</keyword>
<sequence length="171" mass="18008">MKIFRSIACLALATAMGSASAAASKDCLSEVEGAAVMAAVLPDLIDGLRDKCAAHLPAKAFLTSNADAMVGKFRVVADERWPTAKLAFARIAGQEDMADKLPDEYFKPMLGAMVGAELVKDVKADDCPAIDRVVENLSPLPAENVAALIGAILMLANDEKDQDNSLPMCKA</sequence>
<dbReference type="EMBL" id="JAMGBA010000001">
    <property type="protein sequence ID" value="MCL6697504.1"/>
    <property type="molecule type" value="Genomic_DNA"/>
</dbReference>
<protein>
    <recommendedName>
        <fullName evidence="4">Secreted protein</fullName>
    </recommendedName>
</protein>
<evidence type="ECO:0000313" key="3">
    <source>
        <dbReference type="Proteomes" id="UP001203410"/>
    </source>
</evidence>
<comment type="caution">
    <text evidence="2">The sequence shown here is derived from an EMBL/GenBank/DDBJ whole genome shotgun (WGS) entry which is preliminary data.</text>
</comment>
<keyword evidence="1" id="KW-0732">Signal</keyword>
<reference evidence="2 3" key="1">
    <citation type="submission" date="2022-05" db="EMBL/GenBank/DDBJ databases">
        <authorList>
            <person name="Jo J.-H."/>
            <person name="Im W.-T."/>
        </authorList>
    </citation>
    <scope>NUCLEOTIDE SEQUENCE [LARGE SCALE GENOMIC DNA]</scope>
    <source>
        <strain evidence="2 3">NSE70-1</strain>
    </source>
</reference>